<dbReference type="SUPFAM" id="SSF51735">
    <property type="entry name" value="NAD(P)-binding Rossmann-fold domains"/>
    <property type="match status" value="1"/>
</dbReference>
<name>A0A2Z5A7R7_9PSED</name>
<keyword evidence="2" id="KW-0560">Oxidoreductase</keyword>
<evidence type="ECO:0000256" key="1">
    <source>
        <dbReference type="ARBA" id="ARBA00006484"/>
    </source>
</evidence>
<evidence type="ECO:0000313" key="4">
    <source>
        <dbReference type="Proteomes" id="UP000250579"/>
    </source>
</evidence>
<dbReference type="FunFam" id="3.40.50.720:FF:000084">
    <property type="entry name" value="Short-chain dehydrogenase reductase"/>
    <property type="match status" value="1"/>
</dbReference>
<dbReference type="PRINTS" id="PR00081">
    <property type="entry name" value="GDHRDH"/>
</dbReference>
<accession>A0A2Z5A7R7</accession>
<proteinExistence type="inferred from homology"/>
<dbReference type="EMBL" id="CP022198">
    <property type="protein sequence ID" value="AXA65371.1"/>
    <property type="molecule type" value="Genomic_DNA"/>
</dbReference>
<organism evidence="3 4">
    <name type="scientific">Pseudomonas oryzihabitans</name>
    <dbReference type="NCBI Taxonomy" id="47885"/>
    <lineage>
        <taxon>Bacteria</taxon>
        <taxon>Pseudomonadati</taxon>
        <taxon>Pseudomonadota</taxon>
        <taxon>Gammaproteobacteria</taxon>
        <taxon>Pseudomonadales</taxon>
        <taxon>Pseudomonadaceae</taxon>
        <taxon>Pseudomonas</taxon>
    </lineage>
</organism>
<dbReference type="PANTHER" id="PTHR24321:SF15">
    <property type="entry name" value="OXIDOREDUCTASE UCPA"/>
    <property type="match status" value="1"/>
</dbReference>
<protein>
    <submittedName>
        <fullName evidence="3">Short-chain dehydrogenase</fullName>
    </submittedName>
</protein>
<dbReference type="GO" id="GO:0016491">
    <property type="term" value="F:oxidoreductase activity"/>
    <property type="evidence" value="ECO:0007669"/>
    <property type="project" value="UniProtKB-KW"/>
</dbReference>
<dbReference type="PANTHER" id="PTHR24321">
    <property type="entry name" value="DEHYDROGENASES, SHORT CHAIN"/>
    <property type="match status" value="1"/>
</dbReference>
<dbReference type="NCBIfam" id="NF005559">
    <property type="entry name" value="PRK07231.1"/>
    <property type="match status" value="1"/>
</dbReference>
<dbReference type="STRING" id="47885.APT59_18415"/>
<evidence type="ECO:0000313" key="3">
    <source>
        <dbReference type="EMBL" id="AXA65371.1"/>
    </source>
</evidence>
<dbReference type="AlphaFoldDB" id="A0A2Z5A7R7"/>
<reference evidence="3 4" key="1">
    <citation type="submission" date="2017-06" db="EMBL/GenBank/DDBJ databases">
        <title>Evolution towards high GC content and high-temperature stress adaptation in endophytic Pseudomonas oryzihabitans impacted its plant-growth promoting traits.</title>
        <authorList>
            <person name="Nascimento F.X."/>
        </authorList>
    </citation>
    <scope>NUCLEOTIDE SEQUENCE [LARGE SCALE GENOMIC DNA]</scope>
    <source>
        <strain evidence="3 4">MS8</strain>
    </source>
</reference>
<evidence type="ECO:0000256" key="2">
    <source>
        <dbReference type="ARBA" id="ARBA00023002"/>
    </source>
</evidence>
<dbReference type="InterPro" id="IPR002347">
    <property type="entry name" value="SDR_fam"/>
</dbReference>
<sequence length="276" mass="28790">MAAKLKDKTALVTGAAQGIGAAIARAFVAEGAFVYITDLNADLGRAVAAELGDGARYLPLDVRLEADWQQVTRQVLDERGRLDVLVNNAGITGFEQGVVAHDPEHASLEDWHAVHRTNLDGVFLGCKYGIRAMRRAGAGSIINISSRSGLVGIPGAAAYASSKAAVRNHSKTVALHCAEQGLAIRCNSIHPAAILTPMWEPMLGDGPDRAARMAALVQDTPLRRFGRPEEVAAVALLLASDEAAYMTGSELNLDGGLLAGSAVTPATAEAPSPTPP</sequence>
<dbReference type="Proteomes" id="UP000250579">
    <property type="component" value="Chromosome"/>
</dbReference>
<dbReference type="PRINTS" id="PR00080">
    <property type="entry name" value="SDRFAMILY"/>
</dbReference>
<comment type="similarity">
    <text evidence="1">Belongs to the short-chain dehydrogenases/reductases (SDR) family.</text>
</comment>
<dbReference type="Gene3D" id="3.40.50.720">
    <property type="entry name" value="NAD(P)-binding Rossmann-like Domain"/>
    <property type="match status" value="1"/>
</dbReference>
<dbReference type="InterPro" id="IPR036291">
    <property type="entry name" value="NAD(P)-bd_dom_sf"/>
</dbReference>
<dbReference type="Pfam" id="PF13561">
    <property type="entry name" value="adh_short_C2"/>
    <property type="match status" value="1"/>
</dbReference>
<gene>
    <name evidence="3" type="ORF">CE139_05955</name>
</gene>
<dbReference type="RefSeq" id="WP_208693933.1">
    <property type="nucleotide sequence ID" value="NZ_CP022198.1"/>
</dbReference>